<dbReference type="EMBL" id="LT963411">
    <property type="protein sequence ID" value="SOS42922.1"/>
    <property type="molecule type" value="Genomic_DNA"/>
</dbReference>
<protein>
    <submittedName>
        <fullName evidence="1">Uncharacterized protein</fullName>
    </submittedName>
</protein>
<gene>
    <name evidence="1" type="ORF">CFBP3840_P200092</name>
</gene>
<proteinExistence type="predicted"/>
<geneLocation type="plasmid" evidence="1">
    <name>PP2</name>
</geneLocation>
<dbReference type="Proteomes" id="UP000238095">
    <property type="component" value="Plasmid PP2"/>
</dbReference>
<evidence type="ECO:0000313" key="2">
    <source>
        <dbReference type="Proteomes" id="UP000238095"/>
    </source>
</evidence>
<name>A0A2K4X3T6_PSESX</name>
<dbReference type="AlphaFoldDB" id="A0A2K4X3T6"/>
<keyword evidence="1" id="KW-0614">Plasmid</keyword>
<evidence type="ECO:0000313" key="1">
    <source>
        <dbReference type="EMBL" id="SOS42922.1"/>
    </source>
</evidence>
<sequence length="70" mass="8831">MQRLQLQYRSRINPHRRRPVVLNRLHLKRHLLKASRPKLPRSLKHRLALMMRRYPPSHLWRCHLLSNWRR</sequence>
<reference evidence="1 2" key="1">
    <citation type="submission" date="2017-11" db="EMBL/GenBank/DDBJ databases">
        <authorList>
            <person name="Han C.G."/>
        </authorList>
    </citation>
    <scope>NUCLEOTIDE SEQUENCE [LARGE SCALE GENOMIC DNA]</scope>
    <source>
        <strain evidence="1">CFBP3840</strain>
        <plasmid evidence="2">Plasmid pp2</plasmid>
    </source>
</reference>
<organism evidence="1 2">
    <name type="scientific">Pseudomonas syringae</name>
    <dbReference type="NCBI Taxonomy" id="317"/>
    <lineage>
        <taxon>Bacteria</taxon>
        <taxon>Pseudomonadati</taxon>
        <taxon>Pseudomonadota</taxon>
        <taxon>Gammaproteobacteria</taxon>
        <taxon>Pseudomonadales</taxon>
        <taxon>Pseudomonadaceae</taxon>
        <taxon>Pseudomonas</taxon>
    </lineage>
</organism>
<accession>A0A2K4X3T6</accession>